<organism evidence="8 9">
    <name type="scientific">Candidatus Cryosericum odellii</name>
    <dbReference type="NCBI Taxonomy" id="2290917"/>
    <lineage>
        <taxon>Bacteria</taxon>
        <taxon>Pseudomonadati</taxon>
        <taxon>Caldisericota/Cryosericota group</taxon>
        <taxon>Candidatus Cryosericota</taxon>
        <taxon>Candidatus Cryosericia</taxon>
        <taxon>Candidatus Cryosericales</taxon>
        <taxon>Candidatus Cryosericaceae</taxon>
        <taxon>Candidatus Cryosericum</taxon>
    </lineage>
</organism>
<dbReference type="GO" id="GO:0019843">
    <property type="term" value="F:rRNA binding"/>
    <property type="evidence" value="ECO:0007669"/>
    <property type="project" value="UniProtKB-UniRule"/>
</dbReference>
<comment type="caution">
    <text evidence="8">The sequence shown here is derived from an EMBL/GenBank/DDBJ whole genome shotgun (WGS) entry which is preliminary data.</text>
</comment>
<accession>A0A398D191</accession>
<dbReference type="EMBL" id="QXIT01000081">
    <property type="protein sequence ID" value="RIE08280.1"/>
    <property type="molecule type" value="Genomic_DNA"/>
</dbReference>
<evidence type="ECO:0000259" key="7">
    <source>
        <dbReference type="Pfam" id="PF00347"/>
    </source>
</evidence>
<dbReference type="Gene3D" id="3.90.930.12">
    <property type="entry name" value="Ribosomal protein L6, alpha-beta domain"/>
    <property type="match status" value="2"/>
</dbReference>
<dbReference type="InterPro" id="IPR000702">
    <property type="entry name" value="Ribosomal_uL6-like"/>
</dbReference>
<reference evidence="8 9" key="1">
    <citation type="submission" date="2018-09" db="EMBL/GenBank/DDBJ databases">
        <title>Discovery and Ecogenomic Context for Candidatus Cryosericales, a Global Caldiserica Order Active in Thawing Permafrost.</title>
        <authorList>
            <person name="Martinez M.A."/>
            <person name="Woodcroft B.J."/>
            <person name="Ignacio Espinoza J.C."/>
            <person name="Zayed A."/>
            <person name="Singleton C.M."/>
            <person name="Boyd J."/>
            <person name="Li Y.-F."/>
            <person name="Purvine S."/>
            <person name="Maughan H."/>
            <person name="Hodgkins S.B."/>
            <person name="Anderson D."/>
            <person name="Sederholm M."/>
            <person name="Temperton B."/>
            <person name="Saleska S.R."/>
            <person name="Tyson G.W."/>
            <person name="Rich V.I."/>
        </authorList>
    </citation>
    <scope>NUCLEOTIDE SEQUENCE [LARGE SCALE GENOMIC DNA]</scope>
    <source>
        <strain evidence="8 9">SMC6</strain>
    </source>
</reference>
<keyword evidence="6" id="KW-0694">RNA-binding</keyword>
<evidence type="ECO:0000256" key="1">
    <source>
        <dbReference type="ARBA" id="ARBA00022980"/>
    </source>
</evidence>
<keyword evidence="9" id="KW-1185">Reference proteome</keyword>
<evidence type="ECO:0000313" key="8">
    <source>
        <dbReference type="EMBL" id="RIE08280.1"/>
    </source>
</evidence>
<evidence type="ECO:0000256" key="4">
    <source>
        <dbReference type="NCBIfam" id="TIGR03654"/>
    </source>
</evidence>
<sequence>MSRIGKRLTTIPAGVTVTEADRMLTVTGPRGSLTLGVPEHIDYTVEGDQVRFVLDPAFQETLNVMHGTTSARFSGIVKGVTEGFVKRLEIVGVGYKAAVDASNLTLFVGYSHSVPMKIPEGIKVEVTDNVKITMTGADAVGLGQFAQNVRKVRVPDHYKGKGIRYAGEKVRIKAGKKALSGA</sequence>
<evidence type="ECO:0000256" key="6">
    <source>
        <dbReference type="RuleBase" id="RU003870"/>
    </source>
</evidence>
<evidence type="ECO:0000256" key="2">
    <source>
        <dbReference type="ARBA" id="ARBA00023274"/>
    </source>
</evidence>
<dbReference type="AlphaFoldDB" id="A0A398D191"/>
<protein>
    <recommendedName>
        <fullName evidence="3 4">50S ribosomal protein L6</fullName>
    </recommendedName>
</protein>
<keyword evidence="2 5" id="KW-0687">Ribonucleoprotein</keyword>
<dbReference type="InterPro" id="IPR036789">
    <property type="entry name" value="Ribosomal_uL6-like_a/b-dom_sf"/>
</dbReference>
<comment type="function">
    <text evidence="6">This protein binds to the 23S rRNA, and is important in its secondary structure. It is located near the subunit interface in the base of the L7/L12 stalk, and near the tRNA binding site of the peptidyltransferase center.</text>
</comment>
<dbReference type="NCBIfam" id="TIGR03654">
    <property type="entry name" value="L6_bact"/>
    <property type="match status" value="1"/>
</dbReference>
<proteinExistence type="inferred from homology"/>
<dbReference type="PRINTS" id="PR00059">
    <property type="entry name" value="RIBOSOMALL6"/>
</dbReference>
<dbReference type="RefSeq" id="WP_119175591.1">
    <property type="nucleotide sequence ID" value="NZ_QXIT01000081.1"/>
</dbReference>
<gene>
    <name evidence="8" type="ORF">SMC6_04550</name>
</gene>
<dbReference type="PANTHER" id="PTHR11655:SF14">
    <property type="entry name" value="LARGE RIBOSOMAL SUBUNIT PROTEIN UL6M"/>
    <property type="match status" value="1"/>
</dbReference>
<dbReference type="Pfam" id="PF00347">
    <property type="entry name" value="Ribosomal_L6"/>
    <property type="match status" value="1"/>
</dbReference>
<keyword evidence="6" id="KW-0699">rRNA-binding</keyword>
<feature type="domain" description="Large ribosomal subunit protein uL6 alpha-beta" evidence="7">
    <location>
        <begin position="91"/>
        <end position="165"/>
    </location>
</feature>
<name>A0A398D191_9BACT</name>
<keyword evidence="1 5" id="KW-0689">Ribosomal protein</keyword>
<dbReference type="GO" id="GO:0003735">
    <property type="term" value="F:structural constituent of ribosome"/>
    <property type="evidence" value="ECO:0007669"/>
    <property type="project" value="UniProtKB-UniRule"/>
</dbReference>
<dbReference type="InterPro" id="IPR002358">
    <property type="entry name" value="Ribosomal_uL6_CS"/>
</dbReference>
<dbReference type="PANTHER" id="PTHR11655">
    <property type="entry name" value="60S/50S RIBOSOMAL PROTEIN L6/L9"/>
    <property type="match status" value="1"/>
</dbReference>
<dbReference type="InterPro" id="IPR019906">
    <property type="entry name" value="Ribosomal_uL6_bac-type"/>
</dbReference>
<dbReference type="GO" id="GO:0022625">
    <property type="term" value="C:cytosolic large ribosomal subunit"/>
    <property type="evidence" value="ECO:0007669"/>
    <property type="project" value="UniProtKB-UniRule"/>
</dbReference>
<dbReference type="SUPFAM" id="SSF56053">
    <property type="entry name" value="Ribosomal protein L6"/>
    <property type="match status" value="2"/>
</dbReference>
<dbReference type="PIRSF" id="PIRSF002162">
    <property type="entry name" value="Ribosomal_L6"/>
    <property type="match status" value="1"/>
</dbReference>
<dbReference type="PROSITE" id="PS00525">
    <property type="entry name" value="RIBOSOMAL_L6_1"/>
    <property type="match status" value="1"/>
</dbReference>
<dbReference type="GO" id="GO:0002181">
    <property type="term" value="P:cytoplasmic translation"/>
    <property type="evidence" value="ECO:0007669"/>
    <property type="project" value="TreeGrafter"/>
</dbReference>
<comment type="similarity">
    <text evidence="5">Belongs to the universal ribosomal protein uL6 family.</text>
</comment>
<evidence type="ECO:0000313" key="9">
    <source>
        <dbReference type="Proteomes" id="UP000266260"/>
    </source>
</evidence>
<dbReference type="Proteomes" id="UP000266260">
    <property type="component" value="Unassembled WGS sequence"/>
</dbReference>
<evidence type="ECO:0000256" key="3">
    <source>
        <dbReference type="ARBA" id="ARBA00035454"/>
    </source>
</evidence>
<dbReference type="InterPro" id="IPR020040">
    <property type="entry name" value="Ribosomal_uL6_a/b-dom"/>
</dbReference>
<evidence type="ECO:0000256" key="5">
    <source>
        <dbReference type="RuleBase" id="RU003869"/>
    </source>
</evidence>